<feature type="chain" id="PRO_5041237010" evidence="2">
    <location>
        <begin position="20"/>
        <end position="1227"/>
    </location>
</feature>
<comment type="caution">
    <text evidence="3">The sequence shown here is derived from an EMBL/GenBank/DDBJ whole genome shotgun (WGS) entry which is preliminary data.</text>
</comment>
<feature type="compositionally biased region" description="Low complexity" evidence="1">
    <location>
        <begin position="777"/>
        <end position="814"/>
    </location>
</feature>
<feature type="region of interest" description="Disordered" evidence="1">
    <location>
        <begin position="678"/>
        <end position="883"/>
    </location>
</feature>
<feature type="region of interest" description="Disordered" evidence="1">
    <location>
        <begin position="920"/>
        <end position="976"/>
    </location>
</feature>
<evidence type="ECO:0000256" key="1">
    <source>
        <dbReference type="SAM" id="MobiDB-lite"/>
    </source>
</evidence>
<keyword evidence="2" id="KW-0732">Signal</keyword>
<dbReference type="AlphaFoldDB" id="A0AA36H3F4"/>
<feature type="compositionally biased region" description="Polar residues" evidence="1">
    <location>
        <begin position="585"/>
        <end position="618"/>
    </location>
</feature>
<feature type="compositionally biased region" description="Low complexity" evidence="1">
    <location>
        <begin position="558"/>
        <end position="580"/>
    </location>
</feature>
<feature type="region of interest" description="Disordered" evidence="1">
    <location>
        <begin position="329"/>
        <end position="352"/>
    </location>
</feature>
<feature type="compositionally biased region" description="Polar residues" evidence="1">
    <location>
        <begin position="960"/>
        <end position="970"/>
    </location>
</feature>
<feature type="compositionally biased region" description="Polar residues" evidence="1">
    <location>
        <begin position="166"/>
        <end position="178"/>
    </location>
</feature>
<feature type="compositionally biased region" description="Low complexity" evidence="1">
    <location>
        <begin position="1035"/>
        <end position="1050"/>
    </location>
</feature>
<feature type="signal peptide" evidence="2">
    <location>
        <begin position="1"/>
        <end position="19"/>
    </location>
</feature>
<evidence type="ECO:0000313" key="4">
    <source>
        <dbReference type="Proteomes" id="UP001176961"/>
    </source>
</evidence>
<feature type="compositionally biased region" description="Pro residues" evidence="1">
    <location>
        <begin position="448"/>
        <end position="458"/>
    </location>
</feature>
<feature type="compositionally biased region" description="Low complexity" evidence="1">
    <location>
        <begin position="693"/>
        <end position="707"/>
    </location>
</feature>
<evidence type="ECO:0000313" key="3">
    <source>
        <dbReference type="EMBL" id="CAJ0603406.1"/>
    </source>
</evidence>
<feature type="compositionally biased region" description="Pro residues" evidence="1">
    <location>
        <begin position="1061"/>
        <end position="1097"/>
    </location>
</feature>
<feature type="region of interest" description="Disordered" evidence="1">
    <location>
        <begin position="410"/>
        <end position="618"/>
    </location>
</feature>
<accession>A0AA36H3F4</accession>
<gene>
    <name evidence="3" type="ORF">CYNAS_LOCUS15389</name>
</gene>
<dbReference type="Proteomes" id="UP001176961">
    <property type="component" value="Unassembled WGS sequence"/>
</dbReference>
<feature type="compositionally biased region" description="Polar residues" evidence="1">
    <location>
        <begin position="724"/>
        <end position="735"/>
    </location>
</feature>
<feature type="compositionally biased region" description="Pro residues" evidence="1">
    <location>
        <begin position="683"/>
        <end position="692"/>
    </location>
</feature>
<feature type="compositionally biased region" description="Polar residues" evidence="1">
    <location>
        <begin position="507"/>
        <end position="519"/>
    </location>
</feature>
<proteinExistence type="predicted"/>
<reference evidence="3" key="1">
    <citation type="submission" date="2023-07" db="EMBL/GenBank/DDBJ databases">
        <authorList>
            <consortium name="CYATHOMIX"/>
        </authorList>
    </citation>
    <scope>NUCLEOTIDE SEQUENCE</scope>
    <source>
        <strain evidence="3">N/A</strain>
    </source>
</reference>
<name>A0AA36H3F4_CYLNA</name>
<feature type="compositionally biased region" description="Pro residues" evidence="1">
    <location>
        <begin position="832"/>
        <end position="860"/>
    </location>
</feature>
<feature type="compositionally biased region" description="Polar residues" evidence="1">
    <location>
        <begin position="432"/>
        <end position="443"/>
    </location>
</feature>
<feature type="compositionally biased region" description="Pro residues" evidence="1">
    <location>
        <begin position="410"/>
        <end position="427"/>
    </location>
</feature>
<keyword evidence="4" id="KW-1185">Reference proteome</keyword>
<feature type="compositionally biased region" description="Pro residues" evidence="1">
    <location>
        <begin position="1006"/>
        <end position="1015"/>
    </location>
</feature>
<feature type="region of interest" description="Disordered" evidence="1">
    <location>
        <begin position="205"/>
        <end position="242"/>
    </location>
</feature>
<feature type="compositionally biased region" description="Basic and acidic residues" evidence="1">
    <location>
        <begin position="543"/>
        <end position="555"/>
    </location>
</feature>
<feature type="region of interest" description="Disordered" evidence="1">
    <location>
        <begin position="162"/>
        <end position="189"/>
    </location>
</feature>
<dbReference type="EMBL" id="CATQJL010000305">
    <property type="protein sequence ID" value="CAJ0603406.1"/>
    <property type="molecule type" value="Genomic_DNA"/>
</dbReference>
<protein>
    <submittedName>
        <fullName evidence="3">Uncharacterized protein</fullName>
    </submittedName>
</protein>
<evidence type="ECO:0000256" key="2">
    <source>
        <dbReference type="SAM" id="SignalP"/>
    </source>
</evidence>
<sequence length="1227" mass="128943">MTFFVLILAVLWPLPVTPARDYTVPQPQHPYGTPAVTSGAAIFHINQPELKQLHHPGAQTTRHSTHPELSDGPTPASNEIGHHVKRHLASITSLPHKEIYVTKRDGRMAFVPDEPGRPPADLIKAPLWVEHVPTKSKHKFTIANLGQSELVMQQFYKGANGGRPYVTTNPEATTTTSRPKAFSGRDKKDAAEKIIKQELNRARVAKYGKSASGGGAKRDENSSGINRPPLQESGYSGEPRKLTDWSLNNNRVDEFPNGYDGLSALPVNSVSNTKVVLSNEVIEEPTTEFSPTTAASVYTLTPPSAPPTIIMSVAPLTLPPSHPLCAVTEASSSSSFSSTGPAAPPTDARGPHDVEYALPKTNLIGSVDGAVMSHKEVCRPCESDSTPAQSAPATLAPIAPLPSLSAPAPLPPLPAPSAPVPPVPAPTSVPLGTTQSAAPSTPENAPLHPAPYQQPNPDPGSVLVEIPPSPVVAEPAPEPVPVRTTEIRVEPAVMPGSNELEEPVPSPLSTADKSTSSESVVLPDIAKTGPNSSLPTTPAHAPESVHKSSEEDSREGNSSSEESPQAVPAPAPSVAIQPAPLSLQPEHTSTVIPPIASSPNIAESNTLHPAPSSSQHASVPSFSILTEFKSEESALEVAGAQLAERPEQNEYNIITGPVTPHTPSSLSYSVKDETPTIAITVSPAPPPPPAPAPSTQAVSVSVPAPSSNIEEVEPAPIVPAFVQQPDTSGESTYSNLEEDHAEPEKPAISAPGQTSAFEQEPAPELTNNVDVMEGGDAALVPAPSAASSFVTSSVSHVNMGSSLPSSSGYSSNSGGSFGSRPPYSSTAEITPAPVPAPTPAPTPAPAPALIPAPVAVPAPSPSQSFTSISEEYESPAPSSATKEAAVVAPQYINASPSPSTGLYKGTSQQVSYVPEVAAPIPGDIEDTQPFVPQPGPSKPESSYANLEEDHQDRGPVTIIDTESNAPQRNVGQYKEVPQVFKPSYNIPLKIRPIQVQPSSYDVSPAPIRPYAPQPLPRISIQPQSGYQGPNLGSSYQQQGGYVPPQQTGGYAPPQQTGNYVPPSPAGSYVPPPQFQPPPPPILQPQPIQFPAPPPYQPLPSYQISQPQPQPQPVPAPQFAHLHVHLPKAVTLVAAAQFDRLPAVLNQRPHFVAIKSYTRAVHHSSDYAVMHRIPHVARICSKDVVVIETSCQASVDIAPSGKPLLVWCSNLLQEKFRSVGRVLGICGS</sequence>
<feature type="compositionally biased region" description="Polar residues" evidence="1">
    <location>
        <begin position="1020"/>
        <end position="1034"/>
    </location>
</feature>
<organism evidence="3 4">
    <name type="scientific">Cylicocyclus nassatus</name>
    <name type="common">Nematode worm</name>
    <dbReference type="NCBI Taxonomy" id="53992"/>
    <lineage>
        <taxon>Eukaryota</taxon>
        <taxon>Metazoa</taxon>
        <taxon>Ecdysozoa</taxon>
        <taxon>Nematoda</taxon>
        <taxon>Chromadorea</taxon>
        <taxon>Rhabditida</taxon>
        <taxon>Rhabditina</taxon>
        <taxon>Rhabditomorpha</taxon>
        <taxon>Strongyloidea</taxon>
        <taxon>Strongylidae</taxon>
        <taxon>Cylicocyclus</taxon>
    </lineage>
</organism>
<feature type="region of interest" description="Disordered" evidence="1">
    <location>
        <begin position="998"/>
        <end position="1114"/>
    </location>
</feature>